<evidence type="ECO:0000256" key="12">
    <source>
        <dbReference type="ARBA" id="ARBA00023033"/>
    </source>
</evidence>
<evidence type="ECO:0000256" key="6">
    <source>
        <dbReference type="ARBA" id="ARBA00022617"/>
    </source>
</evidence>
<dbReference type="GO" id="GO:0016712">
    <property type="term" value="F:oxidoreductase activity, acting on paired donors, with incorporation or reduction of molecular oxygen, reduced flavin or flavoprotein as one donor, and incorporation of one atom of oxygen"/>
    <property type="evidence" value="ECO:0007669"/>
    <property type="project" value="UniProtKB-EC"/>
</dbReference>
<dbReference type="GO" id="GO:0005506">
    <property type="term" value="F:iron ion binding"/>
    <property type="evidence" value="ECO:0007669"/>
    <property type="project" value="InterPro"/>
</dbReference>
<gene>
    <name evidence="17" type="primary">CYP6AE20v2</name>
</gene>
<keyword evidence="8" id="KW-0256">Endoplasmic reticulum</keyword>
<keyword evidence="9" id="KW-0492">Microsome</keyword>
<evidence type="ECO:0000256" key="4">
    <source>
        <dbReference type="ARBA" id="ARBA00010617"/>
    </source>
</evidence>
<protein>
    <recommendedName>
        <fullName evidence="5">unspecific monooxygenase</fullName>
        <ecNumber evidence="5">1.14.14.1</ecNumber>
    </recommendedName>
</protein>
<evidence type="ECO:0000256" key="8">
    <source>
        <dbReference type="ARBA" id="ARBA00022824"/>
    </source>
</evidence>
<evidence type="ECO:0000256" key="1">
    <source>
        <dbReference type="ARBA" id="ARBA00001971"/>
    </source>
</evidence>
<evidence type="ECO:0000256" key="16">
    <source>
        <dbReference type="RuleBase" id="RU000461"/>
    </source>
</evidence>
<dbReference type="InterPro" id="IPR036396">
    <property type="entry name" value="Cyt_P450_sf"/>
</dbReference>
<sequence>MNALLVVAALVSTIIYLLYVLTTRKFDYWKKKNVPHHKPWPLLGNYAKYILQLEYPGHTIQKLCHKFKDQPYFGSYYGTEPTLVVTSPEMIKHVLTKDFYYVNGRESSDYSGSEITTQNVFFNAGDRWKIVRQNLTPLFTSAKMRNMFHLIEKCTHVFEDMIDYETGISKTIEARRFSARFTMDFICSCAFGLEANTMAPIHGDDTNPFRFMGNQIFEISYARGFKIVFRAIWPSIFYRLGYQLFPPAVDQFFNKLLKGVLESRNYEPSSRNDFIDLILGFKKEEIITGDSISNMKTGESKKITMKVDEELLLAQCIVFFAAGYETSAGTMSYTLFELAKNPEAQKRAADEVDAFLRRHNNKINYDVVNEMPFLEACVYEVLRMYPVLGNLTREVMDTYVLPTGLQLDKGVRIHVPIYHIHHNPEYFPDPFSFQPERFLPENKDKIKPNTFFPFGAGPRLCLGLRFAKMQVLAGLVTILKKYRMELSDTMPRDLVFDARTFLTQPKDQGIDLRFIEREGWESRKYVRA</sequence>
<accession>A0A068EU72</accession>
<dbReference type="SUPFAM" id="SSF48264">
    <property type="entry name" value="Cytochrome P450"/>
    <property type="match status" value="1"/>
</dbReference>
<dbReference type="EMBL" id="KM016742">
    <property type="protein sequence ID" value="AID54894.1"/>
    <property type="molecule type" value="mRNA"/>
</dbReference>
<dbReference type="InterPro" id="IPR001128">
    <property type="entry name" value="Cyt_P450"/>
</dbReference>
<dbReference type="PRINTS" id="PR00463">
    <property type="entry name" value="EP450I"/>
</dbReference>
<evidence type="ECO:0000313" key="17">
    <source>
        <dbReference type="EMBL" id="AID54894.1"/>
    </source>
</evidence>
<keyword evidence="10 16" id="KW-0560">Oxidoreductase</keyword>
<keyword evidence="12 16" id="KW-0503">Monooxygenase</keyword>
<keyword evidence="7 15" id="KW-0479">Metal-binding</keyword>
<dbReference type="CDD" id="cd11056">
    <property type="entry name" value="CYP6-like"/>
    <property type="match status" value="1"/>
</dbReference>
<dbReference type="OrthoDB" id="2789670at2759"/>
<dbReference type="PANTHER" id="PTHR24292:SF54">
    <property type="entry name" value="CYP9F3-RELATED"/>
    <property type="match status" value="1"/>
</dbReference>
<evidence type="ECO:0000256" key="13">
    <source>
        <dbReference type="ARBA" id="ARBA00023136"/>
    </source>
</evidence>
<dbReference type="EC" id="1.14.14.1" evidence="5"/>
<dbReference type="InterPro" id="IPR017972">
    <property type="entry name" value="Cyt_P450_CS"/>
</dbReference>
<dbReference type="Pfam" id="PF00067">
    <property type="entry name" value="p450"/>
    <property type="match status" value="1"/>
</dbReference>
<evidence type="ECO:0000256" key="7">
    <source>
        <dbReference type="ARBA" id="ARBA00022723"/>
    </source>
</evidence>
<keyword evidence="13" id="KW-0472">Membrane</keyword>
<evidence type="ECO:0000256" key="2">
    <source>
        <dbReference type="ARBA" id="ARBA00004174"/>
    </source>
</evidence>
<comment type="similarity">
    <text evidence="4 16">Belongs to the cytochrome P450 family.</text>
</comment>
<reference evidence="17" key="1">
    <citation type="journal article" date="2014" name="Insect Biochem. Mol. Biol.">
        <title>An independent occurrence of the chimeric P450 enzyme CYP337B3 of Helicoverpa armigera confers cypermethrin resistance in Pakistan.</title>
        <authorList>
            <person name="Rasool A."/>
            <person name="Joussen N."/>
            <person name="Lorenz S."/>
            <person name="Ellinger R."/>
            <person name="Schneider B."/>
            <person name="Khan S.A."/>
            <person name="Ashfaq M."/>
            <person name="Heckel D.G."/>
        </authorList>
    </citation>
    <scope>NUCLEOTIDE SEQUENCE</scope>
</reference>
<comment type="subcellular location">
    <subcellularLocation>
        <location evidence="3">Endoplasmic reticulum membrane</location>
        <topology evidence="3">Peripheral membrane protein</topology>
    </subcellularLocation>
    <subcellularLocation>
        <location evidence="2">Microsome membrane</location>
        <topology evidence="2">Peripheral membrane protein</topology>
    </subcellularLocation>
</comment>
<evidence type="ECO:0000256" key="5">
    <source>
        <dbReference type="ARBA" id="ARBA00012109"/>
    </source>
</evidence>
<dbReference type="Gene3D" id="1.10.630.10">
    <property type="entry name" value="Cytochrome P450"/>
    <property type="match status" value="1"/>
</dbReference>
<evidence type="ECO:0000256" key="9">
    <source>
        <dbReference type="ARBA" id="ARBA00022848"/>
    </source>
</evidence>
<evidence type="ECO:0000256" key="10">
    <source>
        <dbReference type="ARBA" id="ARBA00023002"/>
    </source>
</evidence>
<dbReference type="GO" id="GO:0020037">
    <property type="term" value="F:heme binding"/>
    <property type="evidence" value="ECO:0007669"/>
    <property type="project" value="InterPro"/>
</dbReference>
<evidence type="ECO:0000256" key="3">
    <source>
        <dbReference type="ARBA" id="ARBA00004406"/>
    </source>
</evidence>
<comment type="catalytic activity">
    <reaction evidence="14">
        <text>an organic molecule + reduced [NADPH--hemoprotein reductase] + O2 = an alcohol + oxidized [NADPH--hemoprotein reductase] + H2O + H(+)</text>
        <dbReference type="Rhea" id="RHEA:17149"/>
        <dbReference type="Rhea" id="RHEA-COMP:11964"/>
        <dbReference type="Rhea" id="RHEA-COMP:11965"/>
        <dbReference type="ChEBI" id="CHEBI:15377"/>
        <dbReference type="ChEBI" id="CHEBI:15378"/>
        <dbReference type="ChEBI" id="CHEBI:15379"/>
        <dbReference type="ChEBI" id="CHEBI:30879"/>
        <dbReference type="ChEBI" id="CHEBI:57618"/>
        <dbReference type="ChEBI" id="CHEBI:58210"/>
        <dbReference type="ChEBI" id="CHEBI:142491"/>
        <dbReference type="EC" id="1.14.14.1"/>
    </reaction>
</comment>
<dbReference type="FunFam" id="1.10.630.10:FF:000042">
    <property type="entry name" value="Cytochrome P450"/>
    <property type="match status" value="1"/>
</dbReference>
<dbReference type="AlphaFoldDB" id="A0A068EU72"/>
<keyword evidence="6 15" id="KW-0349">Heme</keyword>
<dbReference type="PROSITE" id="PS00086">
    <property type="entry name" value="CYTOCHROME_P450"/>
    <property type="match status" value="1"/>
</dbReference>
<name>A0A068EU72_HELAM</name>
<evidence type="ECO:0000256" key="11">
    <source>
        <dbReference type="ARBA" id="ARBA00023004"/>
    </source>
</evidence>
<evidence type="ECO:0000256" key="15">
    <source>
        <dbReference type="PIRSR" id="PIRSR602401-1"/>
    </source>
</evidence>
<organism evidence="17">
    <name type="scientific">Helicoverpa armigera</name>
    <name type="common">Cotton bollworm</name>
    <name type="synonym">Heliothis armigera</name>
    <dbReference type="NCBI Taxonomy" id="29058"/>
    <lineage>
        <taxon>Eukaryota</taxon>
        <taxon>Metazoa</taxon>
        <taxon>Ecdysozoa</taxon>
        <taxon>Arthropoda</taxon>
        <taxon>Hexapoda</taxon>
        <taxon>Insecta</taxon>
        <taxon>Pterygota</taxon>
        <taxon>Neoptera</taxon>
        <taxon>Endopterygota</taxon>
        <taxon>Lepidoptera</taxon>
        <taxon>Glossata</taxon>
        <taxon>Ditrysia</taxon>
        <taxon>Noctuoidea</taxon>
        <taxon>Noctuidae</taxon>
        <taxon>Heliothinae</taxon>
        <taxon>Helicoverpa</taxon>
    </lineage>
</organism>
<comment type="cofactor">
    <cofactor evidence="1 15">
        <name>heme</name>
        <dbReference type="ChEBI" id="CHEBI:30413"/>
    </cofactor>
</comment>
<feature type="binding site" description="axial binding residue" evidence="15">
    <location>
        <position position="461"/>
    </location>
    <ligand>
        <name>heme</name>
        <dbReference type="ChEBI" id="CHEBI:30413"/>
    </ligand>
    <ligandPart>
        <name>Fe</name>
        <dbReference type="ChEBI" id="CHEBI:18248"/>
    </ligandPart>
</feature>
<dbReference type="PRINTS" id="PR00385">
    <property type="entry name" value="P450"/>
</dbReference>
<evidence type="ECO:0000256" key="14">
    <source>
        <dbReference type="ARBA" id="ARBA00047827"/>
    </source>
</evidence>
<keyword evidence="11 15" id="KW-0408">Iron</keyword>
<dbReference type="GO" id="GO:0005789">
    <property type="term" value="C:endoplasmic reticulum membrane"/>
    <property type="evidence" value="ECO:0007669"/>
    <property type="project" value="UniProtKB-SubCell"/>
</dbReference>
<dbReference type="PANTHER" id="PTHR24292">
    <property type="entry name" value="CYTOCHROME P450"/>
    <property type="match status" value="1"/>
</dbReference>
<proteinExistence type="evidence at transcript level"/>
<dbReference type="InterPro" id="IPR002401">
    <property type="entry name" value="Cyt_P450_E_grp-I"/>
</dbReference>
<dbReference type="InterPro" id="IPR050476">
    <property type="entry name" value="Insect_CytP450_Detox"/>
</dbReference>